<reference evidence="1" key="2">
    <citation type="journal article" date="2015" name="Fish Shellfish Immunol.">
        <title>Early steps in the European eel (Anguilla anguilla)-Vibrio vulnificus interaction in the gills: Role of the RtxA13 toxin.</title>
        <authorList>
            <person name="Callol A."/>
            <person name="Pajuelo D."/>
            <person name="Ebbesson L."/>
            <person name="Teles M."/>
            <person name="MacKenzie S."/>
            <person name="Amaro C."/>
        </authorList>
    </citation>
    <scope>NUCLEOTIDE SEQUENCE</scope>
</reference>
<dbReference type="EMBL" id="GBXM01108841">
    <property type="protein sequence ID" value="JAG99735.1"/>
    <property type="molecule type" value="Transcribed_RNA"/>
</dbReference>
<reference evidence="1" key="1">
    <citation type="submission" date="2014-11" db="EMBL/GenBank/DDBJ databases">
        <authorList>
            <person name="Amaro Gonzalez C."/>
        </authorList>
    </citation>
    <scope>NUCLEOTIDE SEQUENCE</scope>
</reference>
<proteinExistence type="predicted"/>
<name>A0A0E9P5J1_ANGAN</name>
<accession>A0A0E9P5J1</accession>
<evidence type="ECO:0000313" key="1">
    <source>
        <dbReference type="EMBL" id="JAG99735.1"/>
    </source>
</evidence>
<sequence length="30" mass="3346">MHSDILCLFLACQLNSTVPTFKAQFMGDLT</sequence>
<organism evidence="1">
    <name type="scientific">Anguilla anguilla</name>
    <name type="common">European freshwater eel</name>
    <name type="synonym">Muraena anguilla</name>
    <dbReference type="NCBI Taxonomy" id="7936"/>
    <lineage>
        <taxon>Eukaryota</taxon>
        <taxon>Metazoa</taxon>
        <taxon>Chordata</taxon>
        <taxon>Craniata</taxon>
        <taxon>Vertebrata</taxon>
        <taxon>Euteleostomi</taxon>
        <taxon>Actinopterygii</taxon>
        <taxon>Neopterygii</taxon>
        <taxon>Teleostei</taxon>
        <taxon>Anguilliformes</taxon>
        <taxon>Anguillidae</taxon>
        <taxon>Anguilla</taxon>
    </lineage>
</organism>
<dbReference type="AlphaFoldDB" id="A0A0E9P5J1"/>
<protein>
    <submittedName>
        <fullName evidence="1">Uncharacterized protein</fullName>
    </submittedName>
</protein>